<organism evidence="2 3">
    <name type="scientific">Allacma fusca</name>
    <dbReference type="NCBI Taxonomy" id="39272"/>
    <lineage>
        <taxon>Eukaryota</taxon>
        <taxon>Metazoa</taxon>
        <taxon>Ecdysozoa</taxon>
        <taxon>Arthropoda</taxon>
        <taxon>Hexapoda</taxon>
        <taxon>Collembola</taxon>
        <taxon>Symphypleona</taxon>
        <taxon>Sminthuridae</taxon>
        <taxon>Allacma</taxon>
    </lineage>
</organism>
<evidence type="ECO:0000313" key="2">
    <source>
        <dbReference type="EMBL" id="CAG7829028.1"/>
    </source>
</evidence>
<dbReference type="InterPro" id="IPR009721">
    <property type="entry name" value="O-acyltransferase_WSD1_C"/>
</dbReference>
<dbReference type="EMBL" id="CAJVCH010549837">
    <property type="protein sequence ID" value="CAG7829028.1"/>
    <property type="molecule type" value="Genomic_DNA"/>
</dbReference>
<dbReference type="AlphaFoldDB" id="A0A8J2LCP4"/>
<dbReference type="Proteomes" id="UP000708208">
    <property type="component" value="Unassembled WGS sequence"/>
</dbReference>
<reference evidence="2" key="1">
    <citation type="submission" date="2021-06" db="EMBL/GenBank/DDBJ databases">
        <authorList>
            <person name="Hodson N. C."/>
            <person name="Mongue J. A."/>
            <person name="Jaron S. K."/>
        </authorList>
    </citation>
    <scope>NUCLEOTIDE SEQUENCE</scope>
</reference>
<accession>A0A8J2LCP4</accession>
<name>A0A8J2LCP4_9HEXA</name>
<feature type="domain" description="O-acyltransferase WSD1 C-terminal" evidence="1">
    <location>
        <begin position="21"/>
        <end position="157"/>
    </location>
</feature>
<comment type="caution">
    <text evidence="2">The sequence shown here is derived from an EMBL/GenBank/DDBJ whole genome shotgun (WGS) entry which is preliminary data.</text>
</comment>
<keyword evidence="3" id="KW-1185">Reference proteome</keyword>
<dbReference type="Pfam" id="PF06974">
    <property type="entry name" value="WS_DGAT_C"/>
    <property type="match status" value="1"/>
</dbReference>
<sequence>MHLNLKLSSYYRSSLCCLNGVTGDFPLETTSSVDRLHQTDTILKHISADVGLSANSNAVVSLGLFPTAIASRIFSSVYKFGPSYLISTLPTTTTAEYNNDGEIVDVFYIAVPEGDLGMNVCAWGVNNQQRFSFLVDKNVLGDASNIGQAFTEELKLLATAKL</sequence>
<proteinExistence type="predicted"/>
<evidence type="ECO:0000313" key="3">
    <source>
        <dbReference type="Proteomes" id="UP000708208"/>
    </source>
</evidence>
<protein>
    <recommendedName>
        <fullName evidence="1">O-acyltransferase WSD1 C-terminal domain-containing protein</fullName>
    </recommendedName>
</protein>
<gene>
    <name evidence="2" type="ORF">AFUS01_LOCUS38914</name>
</gene>
<evidence type="ECO:0000259" key="1">
    <source>
        <dbReference type="Pfam" id="PF06974"/>
    </source>
</evidence>